<reference evidence="4 5" key="1">
    <citation type="journal article" date="2023" name="G3 (Bethesda)">
        <title>A chromosome-level genome assembly of Zasmidium syzygii isolated from banana leaves.</title>
        <authorList>
            <person name="van Westerhoven A.C."/>
            <person name="Mehrabi R."/>
            <person name="Talebi R."/>
            <person name="Steentjes M.B.F."/>
            <person name="Corcolon B."/>
            <person name="Chong P.A."/>
            <person name="Kema G.H.J."/>
            <person name="Seidl M.F."/>
        </authorList>
    </citation>
    <scope>NUCLEOTIDE SEQUENCE [LARGE SCALE GENOMIC DNA]</scope>
    <source>
        <strain evidence="4 5">P124</strain>
    </source>
</reference>
<gene>
    <name evidence="4" type="ORF">PRZ48_004816</name>
</gene>
<evidence type="ECO:0000256" key="2">
    <source>
        <dbReference type="SAM" id="MobiDB-lite"/>
    </source>
</evidence>
<dbReference type="Gene3D" id="3.40.50.1110">
    <property type="entry name" value="SGNH hydrolase"/>
    <property type="match status" value="1"/>
</dbReference>
<dbReference type="Proteomes" id="UP001305779">
    <property type="component" value="Unassembled WGS sequence"/>
</dbReference>
<comment type="caution">
    <text evidence="4">The sequence shown here is derived from an EMBL/GenBank/DDBJ whole genome shotgun (WGS) entry which is preliminary data.</text>
</comment>
<evidence type="ECO:0000313" key="4">
    <source>
        <dbReference type="EMBL" id="KAK4503901.1"/>
    </source>
</evidence>
<accession>A0ABR0ERZ9</accession>
<organism evidence="4 5">
    <name type="scientific">Zasmidium cellare</name>
    <name type="common">Wine cellar mold</name>
    <name type="synonym">Racodium cellare</name>
    <dbReference type="NCBI Taxonomy" id="395010"/>
    <lineage>
        <taxon>Eukaryota</taxon>
        <taxon>Fungi</taxon>
        <taxon>Dikarya</taxon>
        <taxon>Ascomycota</taxon>
        <taxon>Pezizomycotina</taxon>
        <taxon>Dothideomycetes</taxon>
        <taxon>Dothideomycetidae</taxon>
        <taxon>Mycosphaerellales</taxon>
        <taxon>Mycosphaerellaceae</taxon>
        <taxon>Zasmidium</taxon>
    </lineage>
</organism>
<protein>
    <recommendedName>
        <fullName evidence="6">Carbohydrate esterase family 16 protein</fullName>
    </recommendedName>
</protein>
<evidence type="ECO:0000256" key="3">
    <source>
        <dbReference type="SAM" id="SignalP"/>
    </source>
</evidence>
<dbReference type="InterPro" id="IPR051058">
    <property type="entry name" value="GDSL_Est/Lipase"/>
</dbReference>
<feature type="chain" id="PRO_5045200228" description="Carbohydrate esterase family 16 protein" evidence="3">
    <location>
        <begin position="18"/>
        <end position="346"/>
    </location>
</feature>
<dbReference type="InterPro" id="IPR036514">
    <property type="entry name" value="SGNH_hydro_sf"/>
</dbReference>
<keyword evidence="1" id="KW-0378">Hydrolase</keyword>
<dbReference type="PANTHER" id="PTHR45648">
    <property type="entry name" value="GDSL LIPASE/ACYLHYDROLASE FAMILY PROTEIN (AFU_ORTHOLOGUE AFUA_4G14700)"/>
    <property type="match status" value="1"/>
</dbReference>
<feature type="signal peptide" evidence="3">
    <location>
        <begin position="1"/>
        <end position="17"/>
    </location>
</feature>
<keyword evidence="5" id="KW-1185">Reference proteome</keyword>
<keyword evidence="3" id="KW-0732">Signal</keyword>
<evidence type="ECO:0000256" key="1">
    <source>
        <dbReference type="ARBA" id="ARBA00022801"/>
    </source>
</evidence>
<feature type="compositionally biased region" description="Polar residues" evidence="2">
    <location>
        <begin position="49"/>
        <end position="58"/>
    </location>
</feature>
<dbReference type="SUPFAM" id="SSF52266">
    <property type="entry name" value="SGNH hydrolase"/>
    <property type="match status" value="1"/>
</dbReference>
<sequence length="346" mass="38565">MISPATILLAFAGVAVASPGWRFWPGPFTGWSTITHIISFGDSYTQTGFDPNGTQPSRANPLGNPAYPGDTSSNGPNWIDFLTTTWNRTFVETVNLAFGGATVDGDLIPAFAPTVISLKQQINDQYVPLYSKPSRRFNWQPKSTLFAIFIGINDINNGYNLPNKAELYAKELAEFAQLVVRWSFPVVDDLELTCGQDTLYETGARNVVILNVPPIDRDPITTETGEAAVESQRTDIAAWNGNVSRIVKNLNRKPDATAFLFDTNALYNRVIDEPCSYPETCALKATSGYCPMYAFGTPTWYTKDPECEYSVDEYFWLNTLHPTFRIQNATAREIANQLSVGKYWWS</sequence>
<dbReference type="InterPro" id="IPR001087">
    <property type="entry name" value="GDSL"/>
</dbReference>
<dbReference type="PANTHER" id="PTHR45648:SF22">
    <property type="entry name" value="GDSL LIPASE_ACYLHYDROLASE FAMILY PROTEIN (AFU_ORTHOLOGUE AFUA_4G14700)"/>
    <property type="match status" value="1"/>
</dbReference>
<name>A0ABR0ERZ9_ZASCE</name>
<dbReference type="Pfam" id="PF00657">
    <property type="entry name" value="Lipase_GDSL"/>
    <property type="match status" value="1"/>
</dbReference>
<evidence type="ECO:0008006" key="6">
    <source>
        <dbReference type="Google" id="ProtNLM"/>
    </source>
</evidence>
<dbReference type="EMBL" id="JAXOVC010000003">
    <property type="protein sequence ID" value="KAK4503901.1"/>
    <property type="molecule type" value="Genomic_DNA"/>
</dbReference>
<dbReference type="CDD" id="cd01846">
    <property type="entry name" value="fatty_acyltransferase_like"/>
    <property type="match status" value="1"/>
</dbReference>
<feature type="region of interest" description="Disordered" evidence="2">
    <location>
        <begin position="49"/>
        <end position="71"/>
    </location>
</feature>
<proteinExistence type="predicted"/>
<evidence type="ECO:0000313" key="5">
    <source>
        <dbReference type="Proteomes" id="UP001305779"/>
    </source>
</evidence>